<dbReference type="AlphaFoldDB" id="A0A0E9P9P3"/>
<sequence length="30" mass="3347">MCVHVCMYMSACLRMHPCASMCLCAVHVCI</sequence>
<organism evidence="1">
    <name type="scientific">Anguilla anguilla</name>
    <name type="common">European freshwater eel</name>
    <name type="synonym">Muraena anguilla</name>
    <dbReference type="NCBI Taxonomy" id="7936"/>
    <lineage>
        <taxon>Eukaryota</taxon>
        <taxon>Metazoa</taxon>
        <taxon>Chordata</taxon>
        <taxon>Craniata</taxon>
        <taxon>Vertebrata</taxon>
        <taxon>Euteleostomi</taxon>
        <taxon>Actinopterygii</taxon>
        <taxon>Neopterygii</taxon>
        <taxon>Teleostei</taxon>
        <taxon>Anguilliformes</taxon>
        <taxon>Anguillidae</taxon>
        <taxon>Anguilla</taxon>
    </lineage>
</organism>
<dbReference type="EMBL" id="GBXM01107595">
    <property type="protein sequence ID" value="JAH00982.1"/>
    <property type="molecule type" value="Transcribed_RNA"/>
</dbReference>
<name>A0A0E9P9P3_ANGAN</name>
<proteinExistence type="predicted"/>
<reference evidence="1" key="2">
    <citation type="journal article" date="2015" name="Fish Shellfish Immunol.">
        <title>Early steps in the European eel (Anguilla anguilla)-Vibrio vulnificus interaction in the gills: Role of the RtxA13 toxin.</title>
        <authorList>
            <person name="Callol A."/>
            <person name="Pajuelo D."/>
            <person name="Ebbesson L."/>
            <person name="Teles M."/>
            <person name="MacKenzie S."/>
            <person name="Amaro C."/>
        </authorList>
    </citation>
    <scope>NUCLEOTIDE SEQUENCE</scope>
</reference>
<reference evidence="1" key="1">
    <citation type="submission" date="2014-11" db="EMBL/GenBank/DDBJ databases">
        <authorList>
            <person name="Amaro Gonzalez C."/>
        </authorList>
    </citation>
    <scope>NUCLEOTIDE SEQUENCE</scope>
</reference>
<protein>
    <submittedName>
        <fullName evidence="1">Uncharacterized protein</fullName>
    </submittedName>
</protein>
<accession>A0A0E9P9P3</accession>
<evidence type="ECO:0000313" key="1">
    <source>
        <dbReference type="EMBL" id="JAH00982.1"/>
    </source>
</evidence>